<accession>A0A845I2U6</accession>
<proteinExistence type="predicted"/>
<dbReference type="AlphaFoldDB" id="A0A845I2U6"/>
<keyword evidence="2" id="KW-1185">Reference proteome</keyword>
<sequence length="122" mass="13376">MHRTIYRFALWLAALAMLLSVLAPTISRISNKSDWVEVCSVAGSKLVQVVANTDGDQPAESRAKMDCPYCALHVDLALPTLPQVALIDHIIRLAFVPRLFLQAPQAQFVWAPAQSRAPPTLA</sequence>
<protein>
    <submittedName>
        <fullName evidence="1">DUF2946 domain-containing protein</fullName>
    </submittedName>
</protein>
<evidence type="ECO:0000313" key="2">
    <source>
        <dbReference type="Proteomes" id="UP000444316"/>
    </source>
</evidence>
<dbReference type="EMBL" id="WWCL01000006">
    <property type="protein sequence ID" value="MYN47613.1"/>
    <property type="molecule type" value="Genomic_DNA"/>
</dbReference>
<reference evidence="1" key="1">
    <citation type="submission" date="2019-12" db="EMBL/GenBank/DDBJ databases">
        <title>Novel species isolated from a subtropical stream in China.</title>
        <authorList>
            <person name="Lu H."/>
        </authorList>
    </citation>
    <scope>NUCLEOTIDE SEQUENCE [LARGE SCALE GENOMIC DNA]</scope>
    <source>
        <strain evidence="1">FT93W</strain>
    </source>
</reference>
<dbReference type="Proteomes" id="UP000444316">
    <property type="component" value="Unassembled WGS sequence"/>
</dbReference>
<dbReference type="Pfam" id="PF11162">
    <property type="entry name" value="DUF2946"/>
    <property type="match status" value="1"/>
</dbReference>
<comment type="caution">
    <text evidence="1">The sequence shown here is derived from an EMBL/GenBank/DDBJ whole genome shotgun (WGS) entry which is preliminary data.</text>
</comment>
<evidence type="ECO:0000313" key="1">
    <source>
        <dbReference type="EMBL" id="MYN47613.1"/>
    </source>
</evidence>
<name>A0A845I2U6_9BURK</name>
<dbReference type="InterPro" id="IPR021333">
    <property type="entry name" value="DUF2946"/>
</dbReference>
<organism evidence="1 2">
    <name type="scientific">Duganella fentianensis</name>
    <dbReference type="NCBI Taxonomy" id="2692177"/>
    <lineage>
        <taxon>Bacteria</taxon>
        <taxon>Pseudomonadati</taxon>
        <taxon>Pseudomonadota</taxon>
        <taxon>Betaproteobacteria</taxon>
        <taxon>Burkholderiales</taxon>
        <taxon>Oxalobacteraceae</taxon>
        <taxon>Telluria group</taxon>
        <taxon>Duganella</taxon>
    </lineage>
</organism>
<gene>
    <name evidence="1" type="ORF">GTP23_21460</name>
</gene>